<dbReference type="SUPFAM" id="SSF81653">
    <property type="entry name" value="Calcium ATPase, transduction domain A"/>
    <property type="match status" value="1"/>
</dbReference>
<dbReference type="PROSITE" id="PS00198">
    <property type="entry name" value="4FE4S_FER_1"/>
    <property type="match status" value="1"/>
</dbReference>
<evidence type="ECO:0000256" key="2">
    <source>
        <dbReference type="ARBA" id="ARBA00006124"/>
    </source>
</evidence>
<dbReference type="InterPro" id="IPR017896">
    <property type="entry name" value="4Fe4S_Fe-S-bd"/>
</dbReference>
<reference evidence="23 24" key="1">
    <citation type="submission" date="2018-10" db="EMBL/GenBank/DDBJ databases">
        <title>A high-quality apple genome assembly.</title>
        <authorList>
            <person name="Hu J."/>
        </authorList>
    </citation>
    <scope>NUCLEOTIDE SEQUENCE [LARGE SCALE GENOMIC DNA]</scope>
    <source>
        <strain evidence="24">cv. HFTH1</strain>
        <tissue evidence="23">Young leaf</tissue>
    </source>
</reference>
<dbReference type="InterPro" id="IPR004014">
    <property type="entry name" value="ATPase_P-typ_cation-transptr_N"/>
</dbReference>
<dbReference type="PROSITE" id="PS00154">
    <property type="entry name" value="ATPASE_E1_E2"/>
    <property type="match status" value="1"/>
</dbReference>
<evidence type="ECO:0000256" key="9">
    <source>
        <dbReference type="ARBA" id="ARBA00022837"/>
    </source>
</evidence>
<accession>A0A498J416</accession>
<dbReference type="InterPro" id="IPR003439">
    <property type="entry name" value="ABC_transporter-like_ATP-bd"/>
</dbReference>
<dbReference type="SFLD" id="SFLDS00003">
    <property type="entry name" value="Haloacid_Dehalogenase"/>
    <property type="match status" value="1"/>
</dbReference>
<evidence type="ECO:0000256" key="5">
    <source>
        <dbReference type="ARBA" id="ARBA00022568"/>
    </source>
</evidence>
<keyword evidence="4" id="KW-0004">4Fe-4S</keyword>
<keyword evidence="13" id="KW-1278">Translocase</keyword>
<dbReference type="STRING" id="3750.A0A498J416"/>
<dbReference type="SMR" id="A0A498J416"/>
<dbReference type="GO" id="GO:0005886">
    <property type="term" value="C:plasma membrane"/>
    <property type="evidence" value="ECO:0007669"/>
    <property type="project" value="UniProtKB-ARBA"/>
</dbReference>
<organism evidence="23 24">
    <name type="scientific">Malus domestica</name>
    <name type="common">Apple</name>
    <name type="synonym">Pyrus malus</name>
    <dbReference type="NCBI Taxonomy" id="3750"/>
    <lineage>
        <taxon>Eukaryota</taxon>
        <taxon>Viridiplantae</taxon>
        <taxon>Streptophyta</taxon>
        <taxon>Embryophyta</taxon>
        <taxon>Tracheophyta</taxon>
        <taxon>Spermatophyta</taxon>
        <taxon>Magnoliopsida</taxon>
        <taxon>eudicotyledons</taxon>
        <taxon>Gunneridae</taxon>
        <taxon>Pentapetalae</taxon>
        <taxon>rosids</taxon>
        <taxon>fabids</taxon>
        <taxon>Rosales</taxon>
        <taxon>Rosaceae</taxon>
        <taxon>Amygdaloideae</taxon>
        <taxon>Maleae</taxon>
        <taxon>Malus</taxon>
    </lineage>
</organism>
<sequence>MAASRGSSSSTNGLLPTSLSEQNQHDMEAGGGGARVGLETEFDYDAAAANDMPTDPFDIAHTKNAPHETLRRWRQAALVLNASRRFRYTMDLKAEEEKEKRRRMIRSHAQVIRAALLFKLAGERELGIGTTVAPPTPSGDYGIALDQLVTLTRENNITALQQYGGIKGISALLKSNVEKGIRGDETDVVKRKEVFGSNTYPRKKGRSFWRFLWEAWQDLTLIILIIAAVVSLALGLKTEGLEEGWYDGASIFFAVFLVIVVTAVSDYRQSLQFQNLNAEKQNIQLEVMRGGRSVTISIFDIVVGDVVPLRIGDQVPADGIVITGHSLAIDESSMTGESKIVSAYTVPCTNSIMIVTDMILKRHLFQVHKDQKAPFLMSGCKVADGVGTMLVTGVGINTEWGLLMASISEDTGEETPLQVRLNGVATFIGIVGLSVAALVLAVLWGRYFTGNTKDLEGNVQFKAGQTSISKTFDGAVKIFTIAVTIVVVAVPEGLPLAVTLTLAYSMKKMMADKALVRRLSACETMGSATTICSDKTGTLTLNQMTVVEAYVGRKKINPPDDTSQLHPLVSTLLSEGVAHNTTGNVFEPTGGKVEISGSPTEKAILSWAFKLGMKFDVIRLESTVLHVFPFNSEKKRGGVALKQADSKVHIHWKGAAEIVLASCTEYLDSDGCSQNIEDDKEFFKTAIDDMAERSLRCVAIAYRPYEQDKVPTDEEQLSQWALPEDNLVLLAIVGIKDPCRPGVKDAVQLCTEAGVKVRMVTGDNLQTAKAIALECGILLSLEDATEPTIIEGKTFRELSEKEREQTAKKITVMGRSSPNDKLLLVQALRKGGEVVAVTGDGTNDAPALHEADIGLSMGIQGTEVAKESSDIVILDDNFASVVKVVRWGRSVYANIQKFIQFQLTVNVAALVINVVAAISSGSVPLNAVQLLWVNLIMDTLGALALATEPPTDNLMQRTPVGRRAPLITNIMWRNLLVQAMYQVTVLLVLNFKGNRILGLQKDVQKHAIGVKNTLIFNAFVFCQIFNEFNARKPEEINVFIGVTKNYLFMGIIGITLVLQIIIVMFLGKFTKTVRLSWQQWLICLGIAIVSWPLAVIGKLIPVPKTPFSQYFSRPIQRRQLIRLKFLLHFLIYCQTDRLTRIAIVSSDRCKPKKCRQECKRSCPVVITGKLCVEVTPASKIAFISEELCIGCGICVKKCPFEAIQIINLPKDLDKDTTHRYGPNTFKLHRLPVPRPGQVLGLVGTNGIGKSTALKVLGGKLKPNLGRFKNPPDWQEILTYFRGSELQNFFTRILEDNLKAIIKPQYVDHIPKAVQGNVGEVLSQKDERDMKEKLCADLELNQVIERKVGDLSGGELQRFAIAVVAIQHAEIYMFDEPSSYLDVKQRLKAAQVVRSLLRPNSYVIVVEHDLSVLDYLSDFICCLYGKPGAYGVVTLPFSVREGINIFLAGFVAETPQESAEEIETYARYKYPSMTKTQGNFRLRAVEGEFTDSQIIVMLGENGTGKTTFIRMLAGLLKPDSVEDSDVEIPEFNVSYKPQKISPKFPSTVRALLHSKIRDSYTHPQFMSDVMKPLLIEQLMDQEVLNLSGGELQRVALCLCLGKPADIYLIDEPSAYLDSEQRIVASKVIKRFILHAKKTAFIVEHDFIMATYLADRVIVYEGQASIDCTANAPQSLLTGMNLFLSHLDITFRRDPTNYRPRINKLESTKDREQKAAGSYYYLDD</sequence>
<keyword evidence="15" id="KW-0408">Iron</keyword>
<dbReference type="GO" id="GO:0016887">
    <property type="term" value="F:ATP hydrolysis activity"/>
    <property type="evidence" value="ECO:0007669"/>
    <property type="project" value="InterPro"/>
</dbReference>
<dbReference type="NCBIfam" id="NF009945">
    <property type="entry name" value="PRK13409.1"/>
    <property type="match status" value="1"/>
</dbReference>
<evidence type="ECO:0000256" key="17">
    <source>
        <dbReference type="ARBA" id="ARBA00023136"/>
    </source>
</evidence>
<keyword evidence="15" id="KW-0411">Iron-sulfur</keyword>
<dbReference type="PANTHER" id="PTHR24093:SF520">
    <property type="entry name" value="CALCIUM-TRANSPORTING ATPASE 9, PLASMA MEMBRANE-TYPE"/>
    <property type="match status" value="1"/>
</dbReference>
<feature type="domain" description="ABC transporter" evidence="21">
    <location>
        <begin position="1203"/>
        <end position="1448"/>
    </location>
</feature>
<dbReference type="SMART" id="SM00382">
    <property type="entry name" value="AAA"/>
    <property type="match status" value="2"/>
</dbReference>
<evidence type="ECO:0000256" key="8">
    <source>
        <dbReference type="ARBA" id="ARBA00022741"/>
    </source>
</evidence>
<feature type="transmembrane region" description="Helical" evidence="19">
    <location>
        <begin position="424"/>
        <end position="445"/>
    </location>
</feature>
<dbReference type="PRINTS" id="PR01868">
    <property type="entry name" value="ABCEFAMILY"/>
</dbReference>
<evidence type="ECO:0000256" key="16">
    <source>
        <dbReference type="ARBA" id="ARBA00023065"/>
    </source>
</evidence>
<dbReference type="GO" id="GO:0005524">
    <property type="term" value="F:ATP binding"/>
    <property type="evidence" value="ECO:0007669"/>
    <property type="project" value="UniProtKB-KW"/>
</dbReference>
<dbReference type="CDD" id="cd03237">
    <property type="entry name" value="ABC_RNaseL_inhibitor_domain2"/>
    <property type="match status" value="1"/>
</dbReference>
<protein>
    <recommendedName>
        <fullName evidence="19">Calcium-transporting ATPase</fullName>
        <ecNumber evidence="19">7.2.2.10</ecNumber>
    </recommendedName>
</protein>
<dbReference type="InterPro" id="IPR001757">
    <property type="entry name" value="P_typ_ATPase"/>
</dbReference>
<dbReference type="SUPFAM" id="SSF81660">
    <property type="entry name" value="Metal cation-transporting ATPase, ATP-binding domain N"/>
    <property type="match status" value="1"/>
</dbReference>
<evidence type="ECO:0000256" key="13">
    <source>
        <dbReference type="ARBA" id="ARBA00022967"/>
    </source>
</evidence>
<dbReference type="GO" id="GO:0005388">
    <property type="term" value="F:P-type calcium transporter activity"/>
    <property type="evidence" value="ECO:0007669"/>
    <property type="project" value="UniProtKB-EC"/>
</dbReference>
<dbReference type="PANTHER" id="PTHR24093">
    <property type="entry name" value="CATION TRANSPORTING ATPASE"/>
    <property type="match status" value="1"/>
</dbReference>
<feature type="transmembrane region" description="Helical" evidence="19">
    <location>
        <begin position="1079"/>
        <end position="1100"/>
    </location>
</feature>
<evidence type="ECO:0000256" key="11">
    <source>
        <dbReference type="ARBA" id="ARBA00022842"/>
    </source>
</evidence>
<keyword evidence="9 19" id="KW-0106">Calcium</keyword>
<feature type="region of interest" description="Disordered" evidence="20">
    <location>
        <begin position="1"/>
        <end position="35"/>
    </location>
</feature>
<keyword evidence="14 19" id="KW-1133">Transmembrane helix</keyword>
<feature type="transmembrane region" description="Helical" evidence="19">
    <location>
        <begin position="478"/>
        <end position="504"/>
    </location>
</feature>
<dbReference type="PROSITE" id="PS51379">
    <property type="entry name" value="4FE4S_FER_2"/>
    <property type="match status" value="1"/>
</dbReference>
<dbReference type="InterPro" id="IPR006408">
    <property type="entry name" value="P-type_ATPase_IIB"/>
</dbReference>
<keyword evidence="7" id="KW-0479">Metal-binding</keyword>
<keyword evidence="17 19" id="KW-0472">Membrane</keyword>
<dbReference type="GO" id="GO:0051539">
    <property type="term" value="F:4 iron, 4 sulfur cluster binding"/>
    <property type="evidence" value="ECO:0007669"/>
    <property type="project" value="UniProtKB-KW"/>
</dbReference>
<dbReference type="InterPro" id="IPR003593">
    <property type="entry name" value="AAA+_ATPase"/>
</dbReference>
<dbReference type="FunFam" id="1.20.1110.10:FF:000097">
    <property type="entry name" value="Calcium-transporting ATPase 9 plasma membrane-type"/>
    <property type="match status" value="1"/>
</dbReference>
<keyword evidence="3 19" id="KW-0813">Transport</keyword>
<evidence type="ECO:0000256" key="14">
    <source>
        <dbReference type="ARBA" id="ARBA00022989"/>
    </source>
</evidence>
<dbReference type="InterPro" id="IPR023298">
    <property type="entry name" value="ATPase_P-typ_TM_dom_sf"/>
</dbReference>
<dbReference type="Pfam" id="PF00122">
    <property type="entry name" value="E1-E2_ATPase"/>
    <property type="match status" value="1"/>
</dbReference>
<dbReference type="NCBIfam" id="TIGR01494">
    <property type="entry name" value="ATPase_P-type"/>
    <property type="match status" value="2"/>
</dbReference>
<dbReference type="FunFam" id="3.40.50.1000:FF:000011">
    <property type="entry name" value="Calcium-transporting ATPase"/>
    <property type="match status" value="1"/>
</dbReference>
<dbReference type="Gene3D" id="1.20.5.170">
    <property type="match status" value="1"/>
</dbReference>
<dbReference type="Pfam" id="PF04068">
    <property type="entry name" value="Fer4_RLI"/>
    <property type="match status" value="1"/>
</dbReference>
<dbReference type="InterPro" id="IPR013283">
    <property type="entry name" value="RLI1"/>
</dbReference>
<name>A0A498J416_MALDO</name>
<dbReference type="InterPro" id="IPR024750">
    <property type="entry name" value="Ca_ATPase_N_dom"/>
</dbReference>
<dbReference type="InterPro" id="IPR059000">
    <property type="entry name" value="ATPase_P-type_domA"/>
</dbReference>
<dbReference type="InterPro" id="IPR007209">
    <property type="entry name" value="RNaseL-inhib-like_metal-bd_dom"/>
</dbReference>
<dbReference type="InterPro" id="IPR023214">
    <property type="entry name" value="HAD_sf"/>
</dbReference>
<dbReference type="InterPro" id="IPR023299">
    <property type="entry name" value="ATPase_P-typ_cyto_dom_N"/>
</dbReference>
<dbReference type="SUPFAM" id="SSF54862">
    <property type="entry name" value="4Fe-4S ferredoxins"/>
    <property type="match status" value="1"/>
</dbReference>
<feature type="domain" description="ABC transporter" evidence="21">
    <location>
        <begin position="1461"/>
        <end position="1685"/>
    </location>
</feature>
<evidence type="ECO:0000259" key="22">
    <source>
        <dbReference type="PROSITE" id="PS51379"/>
    </source>
</evidence>
<keyword evidence="6 19" id="KW-0812">Transmembrane</keyword>
<feature type="domain" description="4Fe-4S ferredoxin-type" evidence="22">
    <location>
        <begin position="1179"/>
        <end position="1208"/>
    </location>
</feature>
<dbReference type="NCBIfam" id="TIGR01517">
    <property type="entry name" value="ATPase-IIB_Ca"/>
    <property type="match status" value="1"/>
</dbReference>
<evidence type="ECO:0000256" key="3">
    <source>
        <dbReference type="ARBA" id="ARBA00022448"/>
    </source>
</evidence>
<dbReference type="SFLD" id="SFLDG00002">
    <property type="entry name" value="C1.7:_P-type_atpase_like"/>
    <property type="match status" value="1"/>
</dbReference>
<feature type="transmembrane region" description="Helical" evidence="19">
    <location>
        <begin position="1046"/>
        <end position="1067"/>
    </location>
</feature>
<dbReference type="InterPro" id="IPR006068">
    <property type="entry name" value="ATPase_P-typ_cation-transptr_C"/>
</dbReference>
<dbReference type="Gene3D" id="1.20.1110.10">
    <property type="entry name" value="Calcium-transporting ATPase, transmembrane domain"/>
    <property type="match status" value="1"/>
</dbReference>
<proteinExistence type="inferred from homology"/>
<dbReference type="InterPro" id="IPR018303">
    <property type="entry name" value="ATPase_P-typ_P_site"/>
</dbReference>
<dbReference type="Pfam" id="PF00689">
    <property type="entry name" value="Cation_ATPase_C"/>
    <property type="match status" value="1"/>
</dbReference>
<dbReference type="FunFam" id="3.40.50.300:FF:000144">
    <property type="entry name" value="ATP-binding cassette sub-family E member 1"/>
    <property type="match status" value="1"/>
</dbReference>
<dbReference type="Gene3D" id="3.40.50.300">
    <property type="entry name" value="P-loop containing nucleotide triphosphate hydrolases"/>
    <property type="match status" value="2"/>
</dbReference>
<evidence type="ECO:0000256" key="1">
    <source>
        <dbReference type="ARBA" id="ARBA00004141"/>
    </source>
</evidence>
<dbReference type="Gene3D" id="2.70.150.10">
    <property type="entry name" value="Calcium-transporting ATPase, cytoplasmic transduction domain A"/>
    <property type="match status" value="1"/>
</dbReference>
<evidence type="ECO:0000256" key="7">
    <source>
        <dbReference type="ARBA" id="ARBA00022723"/>
    </source>
</evidence>
<dbReference type="SUPFAM" id="SSF52540">
    <property type="entry name" value="P-loop containing nucleoside triphosphate hydrolases"/>
    <property type="match status" value="2"/>
</dbReference>
<evidence type="ECO:0000256" key="20">
    <source>
        <dbReference type="SAM" id="MobiDB-lite"/>
    </source>
</evidence>
<feature type="compositionally biased region" description="Polar residues" evidence="20">
    <location>
        <begin position="1"/>
        <end position="22"/>
    </location>
</feature>
<keyword evidence="11" id="KW-0460">Magnesium</keyword>
<comment type="caution">
    <text evidence="23">The sequence shown here is derived from an EMBL/GenBank/DDBJ whole genome shotgun (WGS) entry which is preliminary data.</text>
</comment>
<dbReference type="SMART" id="SM00831">
    <property type="entry name" value="Cation_ATPase_N"/>
    <property type="match status" value="1"/>
</dbReference>
<dbReference type="Proteomes" id="UP000290289">
    <property type="component" value="Chromosome 9"/>
</dbReference>
<dbReference type="Pfam" id="PF13246">
    <property type="entry name" value="Cation_ATPase"/>
    <property type="match status" value="1"/>
</dbReference>
<dbReference type="GO" id="GO:0046872">
    <property type="term" value="F:metal ion binding"/>
    <property type="evidence" value="ECO:0007669"/>
    <property type="project" value="UniProtKB-KW"/>
</dbReference>
<evidence type="ECO:0000313" key="24">
    <source>
        <dbReference type="Proteomes" id="UP000290289"/>
    </source>
</evidence>
<dbReference type="GO" id="GO:0060255">
    <property type="term" value="P:regulation of macromolecule metabolic process"/>
    <property type="evidence" value="ECO:0007669"/>
    <property type="project" value="UniProtKB-ARBA"/>
</dbReference>
<feature type="transmembrane region" description="Helical" evidence="19">
    <location>
        <begin position="248"/>
        <end position="267"/>
    </location>
</feature>
<dbReference type="Gene3D" id="3.40.1110.10">
    <property type="entry name" value="Calcium-transporting ATPase, cytoplasmic domain N"/>
    <property type="match status" value="1"/>
</dbReference>
<dbReference type="Pfam" id="PF00690">
    <property type="entry name" value="Cation_ATPase_N"/>
    <property type="match status" value="1"/>
</dbReference>
<keyword evidence="16 19" id="KW-0406">Ion transport</keyword>
<keyword evidence="10 19" id="KW-0067">ATP-binding</keyword>
<dbReference type="Pfam" id="PF00037">
    <property type="entry name" value="Fer4"/>
    <property type="match status" value="1"/>
</dbReference>
<dbReference type="InterPro" id="IPR044492">
    <property type="entry name" value="P_typ_ATPase_HD_dom"/>
</dbReference>
<dbReference type="GO" id="GO:0006412">
    <property type="term" value="P:translation"/>
    <property type="evidence" value="ECO:0007669"/>
    <property type="project" value="UniProtKB-ARBA"/>
</dbReference>
<dbReference type="Gene3D" id="3.40.50.1000">
    <property type="entry name" value="HAD superfamily/HAD-like"/>
    <property type="match status" value="1"/>
</dbReference>
<dbReference type="GO" id="GO:0005737">
    <property type="term" value="C:cytoplasm"/>
    <property type="evidence" value="ECO:0007669"/>
    <property type="project" value="UniProtKB-ARBA"/>
</dbReference>
<evidence type="ECO:0000256" key="4">
    <source>
        <dbReference type="ARBA" id="ARBA00022485"/>
    </source>
</evidence>
<dbReference type="GO" id="GO:0005516">
    <property type="term" value="F:calmodulin binding"/>
    <property type="evidence" value="ECO:0007669"/>
    <property type="project" value="UniProtKB-KW"/>
</dbReference>
<evidence type="ECO:0000256" key="18">
    <source>
        <dbReference type="ARBA" id="ARBA00048694"/>
    </source>
</evidence>
<keyword evidence="5 19" id="KW-0109">Calcium transport</keyword>
<keyword evidence="8 19" id="KW-0547">Nucleotide-binding</keyword>
<dbReference type="FunFam" id="3.40.1110.10:FF:000013">
    <property type="entry name" value="Calcium-transporting ATPase"/>
    <property type="match status" value="1"/>
</dbReference>
<evidence type="ECO:0000259" key="21">
    <source>
        <dbReference type="PROSITE" id="PS50893"/>
    </source>
</evidence>
<dbReference type="FunFam" id="1.20.1110.10:FF:000036">
    <property type="entry name" value="Calcium-transporting ATPase"/>
    <property type="match status" value="1"/>
</dbReference>
<dbReference type="Pfam" id="PF12515">
    <property type="entry name" value="CaATP_NAI"/>
    <property type="match status" value="1"/>
</dbReference>
<dbReference type="FunFam" id="1.20.1110.10:FF:000039">
    <property type="entry name" value="Calcium-transporting ATPase"/>
    <property type="match status" value="1"/>
</dbReference>
<dbReference type="FunFam" id="3.40.50.300:FF:000152">
    <property type="entry name" value="ATP-binding cassette, sub-family E, member 1"/>
    <property type="match status" value="1"/>
</dbReference>
<evidence type="ECO:0000256" key="15">
    <source>
        <dbReference type="ARBA" id="ARBA00023014"/>
    </source>
</evidence>
<dbReference type="SUPFAM" id="SSF56784">
    <property type="entry name" value="HAD-like"/>
    <property type="match status" value="1"/>
</dbReference>
<dbReference type="InterPro" id="IPR017900">
    <property type="entry name" value="4Fe4S_Fe_S_CS"/>
</dbReference>
<dbReference type="EMBL" id="RDQH01000335">
    <property type="protein sequence ID" value="RXH89044.1"/>
    <property type="molecule type" value="Genomic_DNA"/>
</dbReference>
<comment type="caution">
    <text evidence="19">Lacks conserved residue(s) required for the propagation of feature annotation.</text>
</comment>
<evidence type="ECO:0000256" key="19">
    <source>
        <dbReference type="RuleBase" id="RU361146"/>
    </source>
</evidence>
<evidence type="ECO:0000256" key="6">
    <source>
        <dbReference type="ARBA" id="ARBA00022692"/>
    </source>
</evidence>
<dbReference type="PROSITE" id="PS00211">
    <property type="entry name" value="ABC_TRANSPORTER_1"/>
    <property type="match status" value="2"/>
</dbReference>
<comment type="subcellular location">
    <subcellularLocation>
        <location evidence="1 19">Membrane</location>
        <topology evidence="1 19">Multi-pass membrane protein</topology>
    </subcellularLocation>
</comment>
<dbReference type="InterPro" id="IPR027417">
    <property type="entry name" value="P-loop_NTPase"/>
</dbReference>
<dbReference type="Pfam" id="PF00005">
    <property type="entry name" value="ABC_tran"/>
    <property type="match status" value="2"/>
</dbReference>
<dbReference type="CDD" id="cd02081">
    <property type="entry name" value="P-type_ATPase_Ca_PMCA-like"/>
    <property type="match status" value="1"/>
</dbReference>
<dbReference type="InterPro" id="IPR036412">
    <property type="entry name" value="HAD-like_sf"/>
</dbReference>
<comment type="catalytic activity">
    <reaction evidence="18 19">
        <text>Ca(2+)(in) + ATP + H2O = Ca(2+)(out) + ADP + phosphate + H(+)</text>
        <dbReference type="Rhea" id="RHEA:18105"/>
        <dbReference type="ChEBI" id="CHEBI:15377"/>
        <dbReference type="ChEBI" id="CHEBI:15378"/>
        <dbReference type="ChEBI" id="CHEBI:29108"/>
        <dbReference type="ChEBI" id="CHEBI:30616"/>
        <dbReference type="ChEBI" id="CHEBI:43474"/>
        <dbReference type="ChEBI" id="CHEBI:456216"/>
        <dbReference type="EC" id="7.2.2.10"/>
    </reaction>
</comment>
<evidence type="ECO:0000256" key="12">
    <source>
        <dbReference type="ARBA" id="ARBA00022860"/>
    </source>
</evidence>
<dbReference type="SUPFAM" id="SSF81665">
    <property type="entry name" value="Calcium ATPase, transmembrane domain M"/>
    <property type="match status" value="1"/>
</dbReference>
<dbReference type="SFLD" id="SFLDF00027">
    <property type="entry name" value="p-type_atpase"/>
    <property type="match status" value="1"/>
</dbReference>
<keyword evidence="12" id="KW-0112">Calmodulin-binding</keyword>
<gene>
    <name evidence="23" type="ORF">DVH24_000643</name>
</gene>
<dbReference type="InterPro" id="IPR008250">
    <property type="entry name" value="ATPase_P-typ_transduc_dom_A_sf"/>
</dbReference>
<comment type="similarity">
    <text evidence="2 19">Belongs to the cation transport ATPase (P-type) (TC 3.A.3) family. Type IIB subfamily.</text>
</comment>
<dbReference type="InterPro" id="IPR017871">
    <property type="entry name" value="ABC_transporter-like_CS"/>
</dbReference>
<dbReference type="PROSITE" id="PS50893">
    <property type="entry name" value="ABC_TRANSPORTER_2"/>
    <property type="match status" value="2"/>
</dbReference>
<feature type="transmembrane region" description="Helical" evidence="19">
    <location>
        <begin position="211"/>
        <end position="236"/>
    </location>
</feature>
<dbReference type="EC" id="7.2.2.10" evidence="19"/>
<evidence type="ECO:0000313" key="23">
    <source>
        <dbReference type="EMBL" id="RXH89044.1"/>
    </source>
</evidence>
<keyword evidence="24" id="KW-1185">Reference proteome</keyword>
<comment type="function">
    <text evidence="19">Catalyzes the hydrolysis of ATP coupled with the transport of calcium.</text>
</comment>
<dbReference type="FunFam" id="1.20.5.170:FF:000029">
    <property type="entry name" value="Calcium-transporting ATPase"/>
    <property type="match status" value="1"/>
</dbReference>
<evidence type="ECO:0000256" key="10">
    <source>
        <dbReference type="ARBA" id="ARBA00022840"/>
    </source>
</evidence>
<dbReference type="CDD" id="cd03236">
    <property type="entry name" value="ABC_RNaseL_inhibitor_domain1"/>
    <property type="match status" value="1"/>
</dbReference>
<dbReference type="InterPro" id="IPR034348">
    <property type="entry name" value="RLI_dom_1"/>
</dbReference>